<dbReference type="Pfam" id="PF00076">
    <property type="entry name" value="RRM_1"/>
    <property type="match status" value="2"/>
</dbReference>
<evidence type="ECO:0000256" key="8">
    <source>
        <dbReference type="PROSITE-ProRule" id="PRU00176"/>
    </source>
</evidence>
<evidence type="ECO:0000313" key="10">
    <source>
        <dbReference type="EMBL" id="KAG6592950.1"/>
    </source>
</evidence>
<keyword evidence="4" id="KW-0507">mRNA processing</keyword>
<organism evidence="10 11">
    <name type="scientific">Cucurbita argyrosperma subsp. sororia</name>
    <dbReference type="NCBI Taxonomy" id="37648"/>
    <lineage>
        <taxon>Eukaryota</taxon>
        <taxon>Viridiplantae</taxon>
        <taxon>Streptophyta</taxon>
        <taxon>Embryophyta</taxon>
        <taxon>Tracheophyta</taxon>
        <taxon>Spermatophyta</taxon>
        <taxon>Magnoliopsida</taxon>
        <taxon>eudicotyledons</taxon>
        <taxon>Gunneridae</taxon>
        <taxon>Pentapetalae</taxon>
        <taxon>rosids</taxon>
        <taxon>fabids</taxon>
        <taxon>Cucurbitales</taxon>
        <taxon>Cucurbitaceae</taxon>
        <taxon>Cucurbiteae</taxon>
        <taxon>Cucurbita</taxon>
    </lineage>
</organism>
<keyword evidence="7" id="KW-0687">Ribonucleoprotein</keyword>
<dbReference type="InterPro" id="IPR048289">
    <property type="entry name" value="RRM2_NsCP33-like"/>
</dbReference>
<evidence type="ECO:0000256" key="6">
    <source>
        <dbReference type="ARBA" id="ARBA00022884"/>
    </source>
</evidence>
<name>A0AAV6N675_9ROSI</name>
<reference evidence="10 11" key="1">
    <citation type="journal article" date="2021" name="Hortic Res">
        <title>The domestication of Cucurbita argyrosperma as revealed by the genome of its wild relative.</title>
        <authorList>
            <person name="Barrera-Redondo J."/>
            <person name="Sanchez-de la Vega G."/>
            <person name="Aguirre-Liguori J.A."/>
            <person name="Castellanos-Morales G."/>
            <person name="Gutierrez-Guerrero Y.T."/>
            <person name="Aguirre-Dugua X."/>
            <person name="Aguirre-Planter E."/>
            <person name="Tenaillon M.I."/>
            <person name="Lira-Saade R."/>
            <person name="Eguiarte L.E."/>
        </authorList>
    </citation>
    <scope>NUCLEOTIDE SEQUENCE [LARGE SCALE GENOMIC DNA]</scope>
    <source>
        <strain evidence="10">JBR-2021</strain>
    </source>
</reference>
<keyword evidence="6 8" id="KW-0694">RNA-binding</keyword>
<dbReference type="SMART" id="SM00360">
    <property type="entry name" value="RRM"/>
    <property type="match status" value="2"/>
</dbReference>
<gene>
    <name evidence="10" type="ORF">SDJN03_12426</name>
</gene>
<protein>
    <recommendedName>
        <fullName evidence="9">RRM domain-containing protein</fullName>
    </recommendedName>
</protein>
<dbReference type="GO" id="GO:0009535">
    <property type="term" value="C:chloroplast thylakoid membrane"/>
    <property type="evidence" value="ECO:0007669"/>
    <property type="project" value="TreeGrafter"/>
</dbReference>
<evidence type="ECO:0000256" key="4">
    <source>
        <dbReference type="ARBA" id="ARBA00022664"/>
    </source>
</evidence>
<comment type="subcellular location">
    <subcellularLocation>
        <location evidence="1">Plastid</location>
        <location evidence="1">Chloroplast</location>
    </subcellularLocation>
</comment>
<dbReference type="GO" id="GO:1901259">
    <property type="term" value="P:chloroplast rRNA processing"/>
    <property type="evidence" value="ECO:0007669"/>
    <property type="project" value="TreeGrafter"/>
</dbReference>
<dbReference type="InterPro" id="IPR050502">
    <property type="entry name" value="Euk_RNA-bind_prot"/>
</dbReference>
<dbReference type="PANTHER" id="PTHR48025">
    <property type="entry name" value="OS02G0815200 PROTEIN"/>
    <property type="match status" value="1"/>
</dbReference>
<dbReference type="GO" id="GO:1990904">
    <property type="term" value="C:ribonucleoprotein complex"/>
    <property type="evidence" value="ECO:0007669"/>
    <property type="project" value="UniProtKB-KW"/>
</dbReference>
<evidence type="ECO:0000256" key="1">
    <source>
        <dbReference type="ARBA" id="ARBA00004229"/>
    </source>
</evidence>
<accession>A0AAV6N675</accession>
<dbReference type="EMBL" id="JAGKQH010000008">
    <property type="protein sequence ID" value="KAG6592950.1"/>
    <property type="molecule type" value="Genomic_DNA"/>
</dbReference>
<evidence type="ECO:0000256" key="7">
    <source>
        <dbReference type="ARBA" id="ARBA00023274"/>
    </source>
</evidence>
<dbReference type="PANTHER" id="PTHR48025:SF7">
    <property type="entry name" value="RNA-BINDING (RRM_RBD_RNP MOTIFS) FAMILY PROTEIN"/>
    <property type="match status" value="1"/>
</dbReference>
<dbReference type="InterPro" id="IPR000504">
    <property type="entry name" value="RRM_dom"/>
</dbReference>
<feature type="domain" description="RRM" evidence="9">
    <location>
        <begin position="120"/>
        <end position="198"/>
    </location>
</feature>
<evidence type="ECO:0000256" key="3">
    <source>
        <dbReference type="ARBA" id="ARBA00022640"/>
    </source>
</evidence>
<evidence type="ECO:0000256" key="2">
    <source>
        <dbReference type="ARBA" id="ARBA00022528"/>
    </source>
</evidence>
<feature type="non-terminal residue" evidence="10">
    <location>
        <position position="1"/>
    </location>
</feature>
<comment type="caution">
    <text evidence="10">The sequence shown here is derived from an EMBL/GenBank/DDBJ whole genome shotgun (WGS) entry which is preliminary data.</text>
</comment>
<dbReference type="GO" id="GO:0003729">
    <property type="term" value="F:mRNA binding"/>
    <property type="evidence" value="ECO:0007669"/>
    <property type="project" value="TreeGrafter"/>
</dbReference>
<evidence type="ECO:0000313" key="11">
    <source>
        <dbReference type="Proteomes" id="UP000685013"/>
    </source>
</evidence>
<evidence type="ECO:0000256" key="5">
    <source>
        <dbReference type="ARBA" id="ARBA00022737"/>
    </source>
</evidence>
<evidence type="ECO:0000259" key="9">
    <source>
        <dbReference type="PROSITE" id="PS50102"/>
    </source>
</evidence>
<dbReference type="Proteomes" id="UP000685013">
    <property type="component" value="Chromosome 8"/>
</dbReference>
<sequence length="417" mass="46188">MANAASCLSSSSLSSSSRILGQKFHNCFPLKQLHSLPSSIHFDHWKLSRLVFVAPSMPCVSSSSSCSPRFLRHNHGARFPVLFTVLDQEAAVTAEVIEEDGVKSEDSVSNQEVKNLARPCELYVCNLPRSCDIAELVEMFKPFGTVLAAEVSRNPETGISKGCGYVTMGSINSAKVSITALDCSDVGGREMRVRFAVDMNPKMRNRNNLHSSPRKNIIYESPYKIYIGNLAWDVKPEDLRNLFGQFGTVVSAKILNDRRAGKSRLYGFLSFSSAAERDAAISLNGTEFKNRKLIVKEGRSRIQRYSKLGSTYPRVCFDTALLRSITRIQGIANKIISRSVTEVQRQRNVVGIRSITSKKRNAGAGLESEVKVGRQAGLGTNPVHTQTLPETRQLTYEIKRSSDLEPPFPLPSCSYEQ</sequence>
<proteinExistence type="predicted"/>
<dbReference type="CDD" id="cd21608">
    <property type="entry name" value="RRM2_NsCP33_like"/>
    <property type="match status" value="1"/>
</dbReference>
<keyword evidence="11" id="KW-1185">Reference proteome</keyword>
<dbReference type="GO" id="GO:0006397">
    <property type="term" value="P:mRNA processing"/>
    <property type="evidence" value="ECO:0007669"/>
    <property type="project" value="UniProtKB-KW"/>
</dbReference>
<keyword evidence="2" id="KW-0150">Chloroplast</keyword>
<feature type="domain" description="RRM" evidence="9">
    <location>
        <begin position="223"/>
        <end position="300"/>
    </location>
</feature>
<keyword evidence="5" id="KW-0677">Repeat</keyword>
<dbReference type="PROSITE" id="PS50102">
    <property type="entry name" value="RRM"/>
    <property type="match status" value="2"/>
</dbReference>
<keyword evidence="3" id="KW-0934">Plastid</keyword>
<dbReference type="AlphaFoldDB" id="A0AAV6N675"/>